<evidence type="ECO:0000256" key="2">
    <source>
        <dbReference type="SAM" id="MobiDB-lite"/>
    </source>
</evidence>
<proteinExistence type="predicted"/>
<dbReference type="OrthoDB" id="8190635at2759"/>
<feature type="non-terminal residue" evidence="3">
    <location>
        <position position="824"/>
    </location>
</feature>
<keyword evidence="4" id="KW-1185">Reference proteome</keyword>
<evidence type="ECO:0000313" key="3">
    <source>
        <dbReference type="EMBL" id="CAB0035940.1"/>
    </source>
</evidence>
<feature type="coiled-coil region" evidence="1">
    <location>
        <begin position="345"/>
        <end position="397"/>
    </location>
</feature>
<reference evidence="3 4" key="1">
    <citation type="submission" date="2020-02" db="EMBL/GenBank/DDBJ databases">
        <authorList>
            <person name="Ferguson B K."/>
        </authorList>
    </citation>
    <scope>NUCLEOTIDE SEQUENCE [LARGE SCALE GENOMIC DNA]</scope>
</reference>
<dbReference type="PANTHER" id="PTHR39960:SF1">
    <property type="entry name" value="LD34147P"/>
    <property type="match status" value="1"/>
</dbReference>
<gene>
    <name evidence="3" type="ORF">TBRA_LOCUS7823</name>
</gene>
<accession>A0A6H5IEZ3</accession>
<dbReference type="Proteomes" id="UP000479190">
    <property type="component" value="Unassembled WGS sequence"/>
</dbReference>
<organism evidence="3 4">
    <name type="scientific">Trichogramma brassicae</name>
    <dbReference type="NCBI Taxonomy" id="86971"/>
    <lineage>
        <taxon>Eukaryota</taxon>
        <taxon>Metazoa</taxon>
        <taxon>Ecdysozoa</taxon>
        <taxon>Arthropoda</taxon>
        <taxon>Hexapoda</taxon>
        <taxon>Insecta</taxon>
        <taxon>Pterygota</taxon>
        <taxon>Neoptera</taxon>
        <taxon>Endopterygota</taxon>
        <taxon>Hymenoptera</taxon>
        <taxon>Apocrita</taxon>
        <taxon>Proctotrupomorpha</taxon>
        <taxon>Chalcidoidea</taxon>
        <taxon>Trichogrammatidae</taxon>
        <taxon>Trichogramma</taxon>
    </lineage>
</organism>
<dbReference type="AlphaFoldDB" id="A0A6H5IEZ3"/>
<dbReference type="PANTHER" id="PTHR39960">
    <property type="entry name" value="LD34147P"/>
    <property type="match status" value="1"/>
</dbReference>
<sequence>MVVPDLSLYDLIELSATEAAKRVAPTDYFKFACSMDWDKFTEEHGKACVSHLCELMWRKIFLRRALDPFMELIHYRLPALCCDMIIQNLNNQDLSSNCFQQVITRSSINFEPKISILTGRSTNDQKCQRFEYNRYNANPTGIGFDYQTLQVIRLPATTNDAQSTRARAAESPAVPAVDQQPSLRSGRKCRRALPCNLAMTTPMKKKKRVEKEDDDNHDFCVNQMSQKHLNSLLPHRGSYVIGLKMKFGTRRSRKIWVTYLETALNYQQISVCVFVFSAFWLRFFIAGAGGILGISHEDIKDAMLSLVHMMRENTEKLERHEARDRQTAEQLKKSMALLVKRMSTVDGLKAYIEKLEDRVAGVEQLIQQKDERERIQLQKTADTVEDLESRLEGWATEIETKVIEGTNKANAAIVDRSPDILARIEASETKLNDRVQRLEDSFAGWLAGLPVEVQTIGAKIKEVSDLLSKLDGQASLKESGRDAASAVSSASVDEQVRILRRLQDLLENTLEQVRNMPRISELHTMHNETQMSLQEARHALKDAIVVGNERIESRMNENKEESRDKMTSLKSDMANNAERISQELHDLGKSQGVMVEMADHVLDTKKRLEHAYKIIREVGELVQAQGHNINRTLNSRFDGISNDIMDNQNGALANLTVKMEQEMNQVWRQINVMYQQMMESAKALDKLHEQNEAYVNGTTSTMDGMESKVGEITKRMSEVDTNLNYLLGRLSLVTQEFNQIKTGLGAALDNIKESFKAVQEKANEFSSGDPGPHPLPQDYREPDAAVDQSQDPAMVNLPEGRHSDQTQYSFYILQEFYKKTVRCE</sequence>
<dbReference type="EMBL" id="CADCXV010000805">
    <property type="protein sequence ID" value="CAB0035940.1"/>
    <property type="molecule type" value="Genomic_DNA"/>
</dbReference>
<evidence type="ECO:0000256" key="1">
    <source>
        <dbReference type="SAM" id="Coils"/>
    </source>
</evidence>
<evidence type="ECO:0000313" key="4">
    <source>
        <dbReference type="Proteomes" id="UP000479190"/>
    </source>
</evidence>
<keyword evidence="1" id="KW-0175">Coiled coil</keyword>
<feature type="region of interest" description="Disordered" evidence="2">
    <location>
        <begin position="759"/>
        <end position="788"/>
    </location>
</feature>
<protein>
    <submittedName>
        <fullName evidence="3">Uncharacterized protein</fullName>
    </submittedName>
</protein>
<name>A0A6H5IEZ3_9HYME</name>
<dbReference type="GO" id="GO:0005886">
    <property type="term" value="C:plasma membrane"/>
    <property type="evidence" value="ECO:0007669"/>
    <property type="project" value="TreeGrafter"/>
</dbReference>